<evidence type="ECO:0000256" key="7">
    <source>
        <dbReference type="ARBA" id="ARBA00023136"/>
    </source>
</evidence>
<evidence type="ECO:0000256" key="5">
    <source>
        <dbReference type="ARBA" id="ARBA00022692"/>
    </source>
</evidence>
<keyword evidence="10" id="KW-1185">Reference proteome</keyword>
<comment type="similarity">
    <text evidence="2">Belongs to the AzlC family.</text>
</comment>
<sequence length="235" mass="25723">MKSAFIRILPVGLALSPIGFLFGVLAAQMNWSTMDVLLLSTIGFTGSGQFAFLSFTQQGIQTIGLFVVFVVILSMNLRYIPMSLSASQPLDTSPFGKFVLSHCLADESYATEKKDDDLKSRAVIRISLFLFWVLSTVAGCALAVFLPQSIGNELAGLTFPVNAILFALSLMNVLSYIRNDIVQAARWTITSVLGPVISLAVAFILIKTIGERYFWIPSIVACYFILSRTKRSTGK</sequence>
<dbReference type="InterPro" id="IPR011606">
    <property type="entry name" value="Brnchd-chn_aa_trnsp_permease"/>
</dbReference>
<feature type="transmembrane region" description="Helical" evidence="8">
    <location>
        <begin position="50"/>
        <end position="73"/>
    </location>
</feature>
<dbReference type="Proteomes" id="UP000000374">
    <property type="component" value="Chromosome"/>
</dbReference>
<evidence type="ECO:0000256" key="1">
    <source>
        <dbReference type="ARBA" id="ARBA00004651"/>
    </source>
</evidence>
<feature type="transmembrane region" description="Helical" evidence="8">
    <location>
        <begin position="184"/>
        <end position="206"/>
    </location>
</feature>
<dbReference type="STRING" id="391735.Veis_2140"/>
<dbReference type="GeneID" id="76460709"/>
<evidence type="ECO:0000256" key="3">
    <source>
        <dbReference type="ARBA" id="ARBA00022448"/>
    </source>
</evidence>
<comment type="subcellular location">
    <subcellularLocation>
        <location evidence="1">Cell membrane</location>
        <topology evidence="1">Multi-pass membrane protein</topology>
    </subcellularLocation>
</comment>
<accession>A1WJT1</accession>
<dbReference type="eggNOG" id="COG1296">
    <property type="taxonomic scope" value="Bacteria"/>
</dbReference>
<dbReference type="RefSeq" id="WP_011809894.1">
    <property type="nucleotide sequence ID" value="NC_008786.1"/>
</dbReference>
<dbReference type="GO" id="GO:1903785">
    <property type="term" value="P:L-valine transmembrane transport"/>
    <property type="evidence" value="ECO:0007669"/>
    <property type="project" value="TreeGrafter"/>
</dbReference>
<dbReference type="Pfam" id="PF03591">
    <property type="entry name" value="AzlC"/>
    <property type="match status" value="1"/>
</dbReference>
<name>A1WJT1_VEREI</name>
<dbReference type="PANTHER" id="PTHR34979">
    <property type="entry name" value="INNER MEMBRANE PROTEIN YGAZ"/>
    <property type="match status" value="1"/>
</dbReference>
<keyword evidence="4" id="KW-1003">Cell membrane</keyword>
<protein>
    <submittedName>
        <fullName evidence="9">AzlC family protein</fullName>
    </submittedName>
</protein>
<evidence type="ECO:0000256" key="2">
    <source>
        <dbReference type="ARBA" id="ARBA00010735"/>
    </source>
</evidence>
<keyword evidence="3" id="KW-0813">Transport</keyword>
<reference evidence="10" key="1">
    <citation type="submission" date="2006-12" db="EMBL/GenBank/DDBJ databases">
        <title>Complete sequence of chromosome 1 of Verminephrobacter eiseniae EF01-2.</title>
        <authorList>
            <person name="Copeland A."/>
            <person name="Lucas S."/>
            <person name="Lapidus A."/>
            <person name="Barry K."/>
            <person name="Detter J.C."/>
            <person name="Glavina del Rio T."/>
            <person name="Dalin E."/>
            <person name="Tice H."/>
            <person name="Pitluck S."/>
            <person name="Chertkov O."/>
            <person name="Brettin T."/>
            <person name="Bruce D."/>
            <person name="Han C."/>
            <person name="Tapia R."/>
            <person name="Gilna P."/>
            <person name="Schmutz J."/>
            <person name="Larimer F."/>
            <person name="Land M."/>
            <person name="Hauser L."/>
            <person name="Kyrpides N."/>
            <person name="Kim E."/>
            <person name="Stahl D."/>
            <person name="Richardson P."/>
        </authorList>
    </citation>
    <scope>NUCLEOTIDE SEQUENCE [LARGE SCALE GENOMIC DNA]</scope>
    <source>
        <strain evidence="10">EF01-2</strain>
    </source>
</reference>
<evidence type="ECO:0000256" key="4">
    <source>
        <dbReference type="ARBA" id="ARBA00022475"/>
    </source>
</evidence>
<dbReference type="OrthoDB" id="6986109at2"/>
<evidence type="ECO:0000256" key="8">
    <source>
        <dbReference type="SAM" id="Phobius"/>
    </source>
</evidence>
<evidence type="ECO:0000313" key="9">
    <source>
        <dbReference type="EMBL" id="ABM57888.1"/>
    </source>
</evidence>
<organism evidence="9 10">
    <name type="scientific">Verminephrobacter eiseniae (strain EF01-2)</name>
    <dbReference type="NCBI Taxonomy" id="391735"/>
    <lineage>
        <taxon>Bacteria</taxon>
        <taxon>Pseudomonadati</taxon>
        <taxon>Pseudomonadota</taxon>
        <taxon>Betaproteobacteria</taxon>
        <taxon>Burkholderiales</taxon>
        <taxon>Comamonadaceae</taxon>
        <taxon>Verminephrobacter</taxon>
    </lineage>
</organism>
<evidence type="ECO:0000313" key="10">
    <source>
        <dbReference type="Proteomes" id="UP000000374"/>
    </source>
</evidence>
<dbReference type="AlphaFoldDB" id="A1WJT1"/>
<feature type="transmembrane region" description="Helical" evidence="8">
    <location>
        <begin position="157"/>
        <end position="177"/>
    </location>
</feature>
<keyword evidence="7 8" id="KW-0472">Membrane</keyword>
<feature type="transmembrane region" description="Helical" evidence="8">
    <location>
        <begin position="122"/>
        <end position="145"/>
    </location>
</feature>
<keyword evidence="5 8" id="KW-0812">Transmembrane</keyword>
<dbReference type="PANTHER" id="PTHR34979:SF1">
    <property type="entry name" value="INNER MEMBRANE PROTEIN YGAZ"/>
    <property type="match status" value="1"/>
</dbReference>
<dbReference type="GO" id="GO:0005886">
    <property type="term" value="C:plasma membrane"/>
    <property type="evidence" value="ECO:0007669"/>
    <property type="project" value="UniProtKB-SubCell"/>
</dbReference>
<evidence type="ECO:0000256" key="6">
    <source>
        <dbReference type="ARBA" id="ARBA00022989"/>
    </source>
</evidence>
<keyword evidence="6 8" id="KW-1133">Transmembrane helix</keyword>
<feature type="transmembrane region" description="Helical" evidence="8">
    <location>
        <begin position="212"/>
        <end position="229"/>
    </location>
</feature>
<gene>
    <name evidence="9" type="ordered locus">Veis_2140</name>
</gene>
<dbReference type="EMBL" id="CP000542">
    <property type="protein sequence ID" value="ABM57888.1"/>
    <property type="molecule type" value="Genomic_DNA"/>
</dbReference>
<dbReference type="KEGG" id="vei:Veis_2140"/>
<proteinExistence type="inferred from homology"/>
<dbReference type="HOGENOM" id="CLU_099813_0_0_4"/>